<keyword evidence="2" id="KW-1185">Reference proteome</keyword>
<name>A0ABV8NI50_9SPHI</name>
<gene>
    <name evidence="1" type="ORF">ACFOUY_00975</name>
</gene>
<sequence>MEKLKSQVSYWQVNHAEDNFSATAFFSNSFTDIIERFYIISNLLGTRNYNYFINGGTSSFRYKITFDSNEELEPIDISGDLQSQYDFPFVLEEFMSSLIDFLGKFLDTMPISNALRLVYAYEHSTTISMIKYQSQIESNIYSDVLKNLQSFFKATIIYYEKLLRLDRYDQFVHVKNSQHIDGVKLCNLTPKEFEEIIDFYSNLAAYGSLDEIRFSLASIFDGKPNIDFLVLNGQKNQLADSFFQLYKNDKVDAENATVYKDWVNARFRVMVKGKVEFLKPTLTEIFKSKNKPTKNKRLTLPDFLKYKK</sequence>
<comment type="caution">
    <text evidence="1">The sequence shown here is derived from an EMBL/GenBank/DDBJ whole genome shotgun (WGS) entry which is preliminary data.</text>
</comment>
<reference evidence="2" key="1">
    <citation type="journal article" date="2019" name="Int. J. Syst. Evol. Microbiol.">
        <title>The Global Catalogue of Microorganisms (GCM) 10K type strain sequencing project: providing services to taxonomists for standard genome sequencing and annotation.</title>
        <authorList>
            <consortium name="The Broad Institute Genomics Platform"/>
            <consortium name="The Broad Institute Genome Sequencing Center for Infectious Disease"/>
            <person name="Wu L."/>
            <person name="Ma J."/>
        </authorList>
    </citation>
    <scope>NUCLEOTIDE SEQUENCE [LARGE SCALE GENOMIC DNA]</scope>
    <source>
        <strain evidence="2">CCM 8689</strain>
    </source>
</reference>
<proteinExistence type="predicted"/>
<dbReference type="Proteomes" id="UP001595792">
    <property type="component" value="Unassembled WGS sequence"/>
</dbReference>
<dbReference type="EMBL" id="JBHSBY010000007">
    <property type="protein sequence ID" value="MFC4195264.1"/>
    <property type="molecule type" value="Genomic_DNA"/>
</dbReference>
<evidence type="ECO:0000313" key="2">
    <source>
        <dbReference type="Proteomes" id="UP001595792"/>
    </source>
</evidence>
<dbReference type="RefSeq" id="WP_379001842.1">
    <property type="nucleotide sequence ID" value="NZ_JBHRXC010000016.1"/>
</dbReference>
<evidence type="ECO:0000313" key="1">
    <source>
        <dbReference type="EMBL" id="MFC4195264.1"/>
    </source>
</evidence>
<evidence type="ECO:0008006" key="3">
    <source>
        <dbReference type="Google" id="ProtNLM"/>
    </source>
</evidence>
<accession>A0ABV8NI50</accession>
<protein>
    <recommendedName>
        <fullName evidence="3">Phage abortive infection protein</fullName>
    </recommendedName>
</protein>
<organism evidence="1 2">
    <name type="scientific">Pedobacter jamesrossensis</name>
    <dbReference type="NCBI Taxonomy" id="1908238"/>
    <lineage>
        <taxon>Bacteria</taxon>
        <taxon>Pseudomonadati</taxon>
        <taxon>Bacteroidota</taxon>
        <taxon>Sphingobacteriia</taxon>
        <taxon>Sphingobacteriales</taxon>
        <taxon>Sphingobacteriaceae</taxon>
        <taxon>Pedobacter</taxon>
    </lineage>
</organism>